<dbReference type="EMBL" id="KB446545">
    <property type="protein sequence ID" value="EME39219.1"/>
    <property type="molecule type" value="Genomic_DNA"/>
</dbReference>
<proteinExistence type="predicted"/>
<dbReference type="HOGENOM" id="CLU_2108947_0_0_1"/>
<feature type="region of interest" description="Disordered" evidence="1">
    <location>
        <begin position="91"/>
        <end position="115"/>
    </location>
</feature>
<gene>
    <name evidence="2" type="ORF">DOTSEDRAFT_28391</name>
</gene>
<keyword evidence="3" id="KW-1185">Reference proteome</keyword>
<dbReference type="AlphaFoldDB" id="M2Y1N5"/>
<organism evidence="2 3">
    <name type="scientific">Dothistroma septosporum (strain NZE10 / CBS 128990)</name>
    <name type="common">Red band needle blight fungus</name>
    <name type="synonym">Mycosphaerella pini</name>
    <dbReference type="NCBI Taxonomy" id="675120"/>
    <lineage>
        <taxon>Eukaryota</taxon>
        <taxon>Fungi</taxon>
        <taxon>Dikarya</taxon>
        <taxon>Ascomycota</taxon>
        <taxon>Pezizomycotina</taxon>
        <taxon>Dothideomycetes</taxon>
        <taxon>Dothideomycetidae</taxon>
        <taxon>Mycosphaerellales</taxon>
        <taxon>Mycosphaerellaceae</taxon>
        <taxon>Dothistroma</taxon>
    </lineage>
</organism>
<feature type="region of interest" description="Disordered" evidence="1">
    <location>
        <begin position="19"/>
        <end position="40"/>
    </location>
</feature>
<reference evidence="3" key="1">
    <citation type="journal article" date="2012" name="PLoS Genet.">
        <title>The genomes of the fungal plant pathogens Cladosporium fulvum and Dothistroma septosporum reveal adaptation to different hosts and lifestyles but also signatures of common ancestry.</title>
        <authorList>
            <person name="de Wit P.J.G.M."/>
            <person name="van der Burgt A."/>
            <person name="Oekmen B."/>
            <person name="Stergiopoulos I."/>
            <person name="Abd-Elsalam K.A."/>
            <person name="Aerts A.L."/>
            <person name="Bahkali A.H."/>
            <person name="Beenen H.G."/>
            <person name="Chettri P."/>
            <person name="Cox M.P."/>
            <person name="Datema E."/>
            <person name="de Vries R.P."/>
            <person name="Dhillon B."/>
            <person name="Ganley A.R."/>
            <person name="Griffiths S.A."/>
            <person name="Guo Y."/>
            <person name="Hamelin R.C."/>
            <person name="Henrissat B."/>
            <person name="Kabir M.S."/>
            <person name="Jashni M.K."/>
            <person name="Kema G."/>
            <person name="Klaubauf S."/>
            <person name="Lapidus A."/>
            <person name="Levasseur A."/>
            <person name="Lindquist E."/>
            <person name="Mehrabi R."/>
            <person name="Ohm R.A."/>
            <person name="Owen T.J."/>
            <person name="Salamov A."/>
            <person name="Schwelm A."/>
            <person name="Schijlen E."/>
            <person name="Sun H."/>
            <person name="van den Burg H.A."/>
            <person name="van Ham R.C.H.J."/>
            <person name="Zhang S."/>
            <person name="Goodwin S.B."/>
            <person name="Grigoriev I.V."/>
            <person name="Collemare J."/>
            <person name="Bradshaw R.E."/>
        </authorList>
    </citation>
    <scope>NUCLEOTIDE SEQUENCE [LARGE SCALE GENOMIC DNA]</scope>
    <source>
        <strain evidence="3">NZE10 / CBS 128990</strain>
    </source>
</reference>
<evidence type="ECO:0000313" key="2">
    <source>
        <dbReference type="EMBL" id="EME39219.1"/>
    </source>
</evidence>
<accession>M2Y1N5</accession>
<feature type="compositionally biased region" description="Gly residues" evidence="1">
    <location>
        <begin position="101"/>
        <end position="115"/>
    </location>
</feature>
<evidence type="ECO:0000256" key="1">
    <source>
        <dbReference type="SAM" id="MobiDB-lite"/>
    </source>
</evidence>
<name>M2Y1N5_DOTSN</name>
<protein>
    <submittedName>
        <fullName evidence="2">Uncharacterized protein</fullName>
    </submittedName>
</protein>
<dbReference type="Proteomes" id="UP000016933">
    <property type="component" value="Unassembled WGS sequence"/>
</dbReference>
<sequence>MVKPTNDYTTNATMHTSLLIASDTAKQQHAHDPKLLPRDDQKTLLAADQKDLSPRRQAPALEDALALRFYRAEIPFASEDFKHDAEHSFAYTVPSRQRSGGALGNGQGEGDGYGT</sequence>
<reference evidence="2 3" key="2">
    <citation type="journal article" date="2012" name="PLoS Pathog.">
        <title>Diverse lifestyles and strategies of plant pathogenesis encoded in the genomes of eighteen Dothideomycetes fungi.</title>
        <authorList>
            <person name="Ohm R.A."/>
            <person name="Feau N."/>
            <person name="Henrissat B."/>
            <person name="Schoch C.L."/>
            <person name="Horwitz B.A."/>
            <person name="Barry K.W."/>
            <person name="Condon B.J."/>
            <person name="Copeland A.C."/>
            <person name="Dhillon B."/>
            <person name="Glaser F."/>
            <person name="Hesse C.N."/>
            <person name="Kosti I."/>
            <person name="LaButti K."/>
            <person name="Lindquist E.A."/>
            <person name="Lucas S."/>
            <person name="Salamov A.A."/>
            <person name="Bradshaw R.E."/>
            <person name="Ciuffetti L."/>
            <person name="Hamelin R.C."/>
            <person name="Kema G.H.J."/>
            <person name="Lawrence C."/>
            <person name="Scott J.A."/>
            <person name="Spatafora J.W."/>
            <person name="Turgeon B.G."/>
            <person name="de Wit P.J.G.M."/>
            <person name="Zhong S."/>
            <person name="Goodwin S.B."/>
            <person name="Grigoriev I.V."/>
        </authorList>
    </citation>
    <scope>NUCLEOTIDE SEQUENCE [LARGE SCALE GENOMIC DNA]</scope>
    <source>
        <strain evidence="3">NZE10 / CBS 128990</strain>
    </source>
</reference>
<feature type="compositionally biased region" description="Basic and acidic residues" evidence="1">
    <location>
        <begin position="29"/>
        <end position="40"/>
    </location>
</feature>
<evidence type="ECO:0000313" key="3">
    <source>
        <dbReference type="Proteomes" id="UP000016933"/>
    </source>
</evidence>